<proteinExistence type="predicted"/>
<dbReference type="GeneID" id="93495253"/>
<dbReference type="RefSeq" id="WP_085251088.1">
    <property type="nucleotide sequence ID" value="NZ_CAJMWJ010000001.1"/>
</dbReference>
<reference evidence="2 3" key="1">
    <citation type="submission" date="2016-01" db="EMBL/GenBank/DDBJ databases">
        <title>The new phylogeny of the genus Mycobacterium.</title>
        <authorList>
            <person name="Tarcisio F."/>
            <person name="Conor M."/>
            <person name="Antonella G."/>
            <person name="Elisabetta G."/>
            <person name="Giulia F.S."/>
            <person name="Sara T."/>
            <person name="Anna F."/>
            <person name="Clotilde B."/>
            <person name="Roberto B."/>
            <person name="Veronica D.S."/>
            <person name="Fabio R."/>
            <person name="Monica P."/>
            <person name="Olivier J."/>
            <person name="Enrico T."/>
            <person name="Nicola S."/>
        </authorList>
    </citation>
    <scope>NUCLEOTIDE SEQUENCE [LARGE SCALE GENOMIC DNA]</scope>
    <source>
        <strain evidence="2 3">DSM 45176</strain>
    </source>
</reference>
<dbReference type="EMBL" id="LQPQ01000105">
    <property type="protein sequence ID" value="ORW75992.1"/>
    <property type="molecule type" value="Genomic_DNA"/>
</dbReference>
<evidence type="ECO:0000313" key="3">
    <source>
        <dbReference type="Proteomes" id="UP000193087"/>
    </source>
</evidence>
<dbReference type="Proteomes" id="UP000193087">
    <property type="component" value="Unassembled WGS sequence"/>
</dbReference>
<feature type="transmembrane region" description="Helical" evidence="1">
    <location>
        <begin position="133"/>
        <end position="153"/>
    </location>
</feature>
<feature type="transmembrane region" description="Helical" evidence="1">
    <location>
        <begin position="173"/>
        <end position="191"/>
    </location>
</feature>
<organism evidence="2 3">
    <name type="scientific">Mycobacterium riyadhense</name>
    <dbReference type="NCBI Taxonomy" id="486698"/>
    <lineage>
        <taxon>Bacteria</taxon>
        <taxon>Bacillati</taxon>
        <taxon>Actinomycetota</taxon>
        <taxon>Actinomycetes</taxon>
        <taxon>Mycobacteriales</taxon>
        <taxon>Mycobacteriaceae</taxon>
        <taxon>Mycobacterium</taxon>
    </lineage>
</organism>
<feature type="transmembrane region" description="Helical" evidence="1">
    <location>
        <begin position="23"/>
        <end position="44"/>
    </location>
</feature>
<keyword evidence="1" id="KW-1133">Transmembrane helix</keyword>
<keyword evidence="1" id="KW-0812">Transmembrane</keyword>
<feature type="transmembrane region" description="Helical" evidence="1">
    <location>
        <begin position="79"/>
        <end position="102"/>
    </location>
</feature>
<name>A0A1X2CJJ5_9MYCO</name>
<keyword evidence="1" id="KW-0472">Membrane</keyword>
<feature type="transmembrane region" description="Helical" evidence="1">
    <location>
        <begin position="108"/>
        <end position="126"/>
    </location>
</feature>
<keyword evidence="3" id="KW-1185">Reference proteome</keyword>
<feature type="transmembrane region" description="Helical" evidence="1">
    <location>
        <begin position="275"/>
        <end position="291"/>
    </location>
</feature>
<evidence type="ECO:0000313" key="2">
    <source>
        <dbReference type="EMBL" id="ORW75992.1"/>
    </source>
</evidence>
<comment type="caution">
    <text evidence="2">The sequence shown here is derived from an EMBL/GenBank/DDBJ whole genome shotgun (WGS) entry which is preliminary data.</text>
</comment>
<dbReference type="AlphaFoldDB" id="A0A1X2CJJ5"/>
<dbReference type="OrthoDB" id="1376337at2"/>
<gene>
    <name evidence="2" type="ORF">AWC22_21850</name>
</gene>
<feature type="transmembrane region" description="Helical" evidence="1">
    <location>
        <begin position="50"/>
        <end position="67"/>
    </location>
</feature>
<sequence>MQDKNGFGGKVDTGKTWLSSQSIGIQLLIWNTLVSSFCLALLMATRLEPLVATIVISMGLPAVLIATKKVHFRRVRSMQLFLIESYFMFVAVLSMLAILAGTDQINRYVGYLFFIFFALQTGGFVVDQVKRRSALGIASTIGGASAIFLWGITVAGSSAVIDHAGRFQMWGENAPALIQAIYVVWVIRVLLEGRPLPKGQCEVPPKLTDLGAHLSSTAIALLSGQFFFARLLTASQLFLFDGVLQYTNRNFISSEFLMLDESAQKRFQMSYQRRISHALFAIMVVLVAMSWRESLARLGFI</sequence>
<evidence type="ECO:0000256" key="1">
    <source>
        <dbReference type="SAM" id="Phobius"/>
    </source>
</evidence>
<protein>
    <submittedName>
        <fullName evidence="2">Uncharacterized protein</fullName>
    </submittedName>
</protein>
<accession>A0A1X2CJJ5</accession>
<dbReference type="STRING" id="486698.AWC22_21850"/>